<organism evidence="1 2">
    <name type="scientific">Azospira oryzae</name>
    <dbReference type="NCBI Taxonomy" id="146939"/>
    <lineage>
        <taxon>Bacteria</taxon>
        <taxon>Pseudomonadati</taxon>
        <taxon>Pseudomonadota</taxon>
        <taxon>Betaproteobacteria</taxon>
        <taxon>Rhodocyclales</taxon>
        <taxon>Rhodocyclaceae</taxon>
        <taxon>Azospira</taxon>
    </lineage>
</organism>
<keyword evidence="2" id="KW-1185">Reference proteome</keyword>
<comment type="caution">
    <text evidence="1">The sequence shown here is derived from an EMBL/GenBank/DDBJ whole genome shotgun (WGS) entry which is preliminary data.</text>
</comment>
<accession>A0ABY0ISA7</accession>
<protein>
    <submittedName>
        <fullName evidence="1">2'-5' RNA ligase</fullName>
    </submittedName>
</protein>
<evidence type="ECO:0000313" key="2">
    <source>
        <dbReference type="Proteomes" id="UP000292136"/>
    </source>
</evidence>
<dbReference type="SUPFAM" id="SSF55144">
    <property type="entry name" value="LigT-like"/>
    <property type="match status" value="1"/>
</dbReference>
<dbReference type="InterPro" id="IPR009097">
    <property type="entry name" value="Cyclic_Pdiesterase"/>
</dbReference>
<dbReference type="Gene3D" id="3.90.1140.10">
    <property type="entry name" value="Cyclic phosphodiesterase"/>
    <property type="match status" value="1"/>
</dbReference>
<dbReference type="EMBL" id="SHKM01000001">
    <property type="protein sequence ID" value="RZT90470.1"/>
    <property type="molecule type" value="Genomic_DNA"/>
</dbReference>
<name>A0ABY0ISA7_9RHOO</name>
<sequence length="225" mass="24379">MQQATDAFTLACRHDDFSDWHQGRCRYAVWAIAADTPALTTAVDSLKAQLAPWLLPGYRRQPHITVALGGFPAPARQRADDYSPACLAAQVAALERTAPPPFSLELGLCATFASAPYLAVGGDGPSLLQLRQALLDSHPERDDFPYTPHLTLGLYDDTYPLAPMQARLQGLAPGPGLVLPVRHLDLMTYAADTIGGPLHTAARFDLQQRRLEAEPQALAGLFTQL</sequence>
<evidence type="ECO:0000313" key="1">
    <source>
        <dbReference type="EMBL" id="RZT90470.1"/>
    </source>
</evidence>
<gene>
    <name evidence="1" type="ORF">EV678_1286</name>
</gene>
<dbReference type="GO" id="GO:0016874">
    <property type="term" value="F:ligase activity"/>
    <property type="evidence" value="ECO:0007669"/>
    <property type="project" value="UniProtKB-KW"/>
</dbReference>
<proteinExistence type="predicted"/>
<reference evidence="1 2" key="1">
    <citation type="submission" date="2019-02" db="EMBL/GenBank/DDBJ databases">
        <title>Genomic Encyclopedia of Type Strains, Phase IV (KMG-IV): sequencing the most valuable type-strain genomes for metagenomic binning, comparative biology and taxonomic classification.</title>
        <authorList>
            <person name="Goeker M."/>
        </authorList>
    </citation>
    <scope>NUCLEOTIDE SEQUENCE [LARGE SCALE GENOMIC DNA]</scope>
    <source>
        <strain evidence="1 2">DSM 21223</strain>
    </source>
</reference>
<keyword evidence="1" id="KW-0436">Ligase</keyword>
<dbReference type="Pfam" id="PF13563">
    <property type="entry name" value="2_5_RNA_ligase2"/>
    <property type="match status" value="1"/>
</dbReference>
<dbReference type="Proteomes" id="UP000292136">
    <property type="component" value="Unassembled WGS sequence"/>
</dbReference>
<dbReference type="RefSeq" id="WP_130458890.1">
    <property type="nucleotide sequence ID" value="NZ_SHKM01000001.1"/>
</dbReference>